<feature type="domain" description="2TM" evidence="4">
    <location>
        <begin position="91"/>
        <end position="138"/>
    </location>
</feature>
<evidence type="ECO:0000259" key="3">
    <source>
        <dbReference type="Pfam" id="PF08044"/>
    </source>
</evidence>
<dbReference type="EMBL" id="CP092365">
    <property type="protein sequence ID" value="ULN52548.1"/>
    <property type="molecule type" value="Genomic_DNA"/>
</dbReference>
<dbReference type="Pfam" id="PF13239">
    <property type="entry name" value="2TM"/>
    <property type="match status" value="1"/>
</dbReference>
<dbReference type="PANTHER" id="PTHR40763:SF4">
    <property type="entry name" value="DUF1707 DOMAIN-CONTAINING PROTEIN"/>
    <property type="match status" value="1"/>
</dbReference>
<keyword evidence="6" id="KW-1185">Reference proteome</keyword>
<accession>A0ABY3TXV1</accession>
<keyword evidence="2" id="KW-0472">Membrane</keyword>
<feature type="domain" description="DUF1707" evidence="3">
    <location>
        <begin position="21"/>
        <end position="73"/>
    </location>
</feature>
<keyword evidence="2" id="KW-1133">Transmembrane helix</keyword>
<feature type="transmembrane region" description="Helical" evidence="2">
    <location>
        <begin position="128"/>
        <end position="148"/>
    </location>
</feature>
<gene>
    <name evidence="5" type="ORF">MIU77_17195</name>
</gene>
<feature type="transmembrane region" description="Helical" evidence="2">
    <location>
        <begin position="100"/>
        <end position="122"/>
    </location>
</feature>
<dbReference type="Pfam" id="PF08044">
    <property type="entry name" value="DUF1707"/>
    <property type="match status" value="1"/>
</dbReference>
<dbReference type="RefSeq" id="WP_240170820.1">
    <property type="nucleotide sequence ID" value="NZ_CP092365.1"/>
</dbReference>
<evidence type="ECO:0000256" key="2">
    <source>
        <dbReference type="SAM" id="Phobius"/>
    </source>
</evidence>
<name>A0ABY3TXV1_9MYCO</name>
<dbReference type="InterPro" id="IPR025698">
    <property type="entry name" value="2TM_dom"/>
</dbReference>
<evidence type="ECO:0000259" key="4">
    <source>
        <dbReference type="Pfam" id="PF13239"/>
    </source>
</evidence>
<reference evidence="5" key="1">
    <citation type="submission" date="2022-08" db="EMBL/GenBank/DDBJ databases">
        <title>Complete genome sequence of 14 non-tuberculosis mycobacteria type-strains.</title>
        <authorList>
            <person name="Igarashi Y."/>
            <person name="Osugi A."/>
            <person name="Mitarai S."/>
        </authorList>
    </citation>
    <scope>NUCLEOTIDE SEQUENCE</scope>
    <source>
        <strain evidence="5">DSM 45575</strain>
    </source>
</reference>
<evidence type="ECO:0000313" key="5">
    <source>
        <dbReference type="EMBL" id="ULN52548.1"/>
    </source>
</evidence>
<keyword evidence="2" id="KW-0812">Transmembrane</keyword>
<evidence type="ECO:0000313" key="6">
    <source>
        <dbReference type="Proteomes" id="UP001055200"/>
    </source>
</evidence>
<evidence type="ECO:0000256" key="1">
    <source>
        <dbReference type="SAM" id="MobiDB-lite"/>
    </source>
</evidence>
<dbReference type="InterPro" id="IPR012551">
    <property type="entry name" value="DUF1707_SHOCT-like"/>
</dbReference>
<dbReference type="Proteomes" id="UP001055200">
    <property type="component" value="Chromosome"/>
</dbReference>
<sequence>MTTETVASPSPRPRPAAGRGVRVGDRERERVAARLAQALSQGYLSIGEYETRTDAAIAARTVGALDELMADLPVDRIRRHDPQRRAALHRAARTGVRIHLAAYLGAAALMLGIWAVTGGYFWPIWPLLGWGIGMACHAGGLSACGAPGRSRIGEQIARSGRPYWR</sequence>
<proteinExistence type="predicted"/>
<feature type="region of interest" description="Disordered" evidence="1">
    <location>
        <begin position="1"/>
        <end position="23"/>
    </location>
</feature>
<dbReference type="PANTHER" id="PTHR40763">
    <property type="entry name" value="MEMBRANE PROTEIN-RELATED"/>
    <property type="match status" value="1"/>
</dbReference>
<organism evidence="5 6">
    <name type="scientific">Mycolicibacillus parakoreensis</name>
    <dbReference type="NCBI Taxonomy" id="1069221"/>
    <lineage>
        <taxon>Bacteria</taxon>
        <taxon>Bacillati</taxon>
        <taxon>Actinomycetota</taxon>
        <taxon>Actinomycetes</taxon>
        <taxon>Mycobacteriales</taxon>
        <taxon>Mycobacteriaceae</taxon>
        <taxon>Mycolicibacillus</taxon>
    </lineage>
</organism>
<protein>
    <submittedName>
        <fullName evidence="5">DUF1707 domain-containing protein</fullName>
    </submittedName>
</protein>